<feature type="transmembrane region" description="Helical" evidence="6">
    <location>
        <begin position="221"/>
        <end position="240"/>
    </location>
</feature>
<evidence type="ECO:0000313" key="8">
    <source>
        <dbReference type="Proteomes" id="UP000184363"/>
    </source>
</evidence>
<evidence type="ECO:0000256" key="3">
    <source>
        <dbReference type="ARBA" id="ARBA00022692"/>
    </source>
</evidence>
<dbReference type="PANTHER" id="PTHR23427">
    <property type="entry name" value="SURFEIT LOCUS PROTEIN"/>
    <property type="match status" value="1"/>
</dbReference>
<evidence type="ECO:0000256" key="5">
    <source>
        <dbReference type="ARBA" id="ARBA00023136"/>
    </source>
</evidence>
<gene>
    <name evidence="7" type="ORF">SAMN05443637_113167</name>
</gene>
<protein>
    <recommendedName>
        <fullName evidence="6">SURF1-like protein</fullName>
    </recommendedName>
</protein>
<evidence type="ECO:0000313" key="7">
    <source>
        <dbReference type="EMBL" id="SHK87337.1"/>
    </source>
</evidence>
<dbReference type="OrthoDB" id="9807214at2"/>
<comment type="caution">
    <text evidence="6">Lacks conserved residue(s) required for the propagation of feature annotation.</text>
</comment>
<dbReference type="AlphaFoldDB" id="A0A1M6W0W2"/>
<dbReference type="STRING" id="1848.SAMN05443637_113167"/>
<reference evidence="7 8" key="1">
    <citation type="submission" date="2016-11" db="EMBL/GenBank/DDBJ databases">
        <authorList>
            <person name="Jaros S."/>
            <person name="Januszkiewicz K."/>
            <person name="Wedrychowicz H."/>
        </authorList>
    </citation>
    <scope>NUCLEOTIDE SEQUENCE [LARGE SCALE GENOMIC DNA]</scope>
    <source>
        <strain evidence="7 8">DSM 43832</strain>
    </source>
</reference>
<dbReference type="InterPro" id="IPR045214">
    <property type="entry name" value="Surf1/Surf4"/>
</dbReference>
<dbReference type="PROSITE" id="PS51257">
    <property type="entry name" value="PROKAR_LIPOPROTEIN"/>
    <property type="match status" value="1"/>
</dbReference>
<keyword evidence="5 6" id="KW-0472">Membrane</keyword>
<dbReference type="GO" id="GO:0005886">
    <property type="term" value="C:plasma membrane"/>
    <property type="evidence" value="ECO:0007669"/>
    <property type="project" value="UniProtKB-SubCell"/>
</dbReference>
<evidence type="ECO:0000256" key="2">
    <source>
        <dbReference type="ARBA" id="ARBA00007165"/>
    </source>
</evidence>
<dbReference type="EMBL" id="FRAP01000013">
    <property type="protein sequence ID" value="SHK87337.1"/>
    <property type="molecule type" value="Genomic_DNA"/>
</dbReference>
<organism evidence="7 8">
    <name type="scientific">Pseudonocardia thermophila</name>
    <dbReference type="NCBI Taxonomy" id="1848"/>
    <lineage>
        <taxon>Bacteria</taxon>
        <taxon>Bacillati</taxon>
        <taxon>Actinomycetota</taxon>
        <taxon>Actinomycetes</taxon>
        <taxon>Pseudonocardiales</taxon>
        <taxon>Pseudonocardiaceae</taxon>
        <taxon>Pseudonocardia</taxon>
    </lineage>
</organism>
<keyword evidence="8" id="KW-1185">Reference proteome</keyword>
<evidence type="ECO:0000256" key="4">
    <source>
        <dbReference type="ARBA" id="ARBA00022989"/>
    </source>
</evidence>
<keyword evidence="4 6" id="KW-1133">Transmembrane helix</keyword>
<comment type="similarity">
    <text evidence="2 6">Belongs to the SURF1 family.</text>
</comment>
<keyword evidence="3 6" id="KW-0812">Transmembrane</keyword>
<name>A0A1M6W0W2_PSETH</name>
<dbReference type="PROSITE" id="PS50895">
    <property type="entry name" value="SURF1"/>
    <property type="match status" value="1"/>
</dbReference>
<dbReference type="PANTHER" id="PTHR23427:SF2">
    <property type="entry name" value="SURFEIT LOCUS PROTEIN 1"/>
    <property type="match status" value="1"/>
</dbReference>
<accession>A0A1M6W0W2</accession>
<sequence length="271" mass="28973">MRFLLRPGWLALCVAVVGFAVACYTFLAPWQFGREAERAAQQEAIDAANAAPPAPLAELSAPGTGVTAANEWRRVQLTGTYLAQAQTLVRLRSLEGGPAYEVLIPMRTDDGRTVLVDRGLVAANGTAVPEIAAPPEGPVTVVARMRLDETDPQNRGGAEVAGTRQVFAADSRVVAALTGLPLEPGYLALEAGQPGVLSPVPAEPTVAGSAPFTNFSYALQWLSFGAIAIFALIWFVRLELMQREGRTRRRSELRAALAGEDEPRSDVNERP</sequence>
<dbReference type="Proteomes" id="UP000184363">
    <property type="component" value="Unassembled WGS sequence"/>
</dbReference>
<keyword evidence="6" id="KW-1003">Cell membrane</keyword>
<evidence type="ECO:0000256" key="6">
    <source>
        <dbReference type="RuleBase" id="RU363076"/>
    </source>
</evidence>
<evidence type="ECO:0000256" key="1">
    <source>
        <dbReference type="ARBA" id="ARBA00004370"/>
    </source>
</evidence>
<dbReference type="CDD" id="cd06662">
    <property type="entry name" value="SURF1"/>
    <property type="match status" value="1"/>
</dbReference>
<dbReference type="RefSeq" id="WP_073458249.1">
    <property type="nucleotide sequence ID" value="NZ_CALGVN010000058.1"/>
</dbReference>
<comment type="subcellular location">
    <subcellularLocation>
        <location evidence="6">Cell membrane</location>
        <topology evidence="6">Multi-pass membrane protein</topology>
    </subcellularLocation>
    <subcellularLocation>
        <location evidence="1">Membrane</location>
    </subcellularLocation>
</comment>
<dbReference type="InterPro" id="IPR002994">
    <property type="entry name" value="Surf1/Shy1"/>
</dbReference>
<proteinExistence type="inferred from homology"/>
<dbReference type="Pfam" id="PF02104">
    <property type="entry name" value="SURF1"/>
    <property type="match status" value="1"/>
</dbReference>